<dbReference type="InterPro" id="IPR023753">
    <property type="entry name" value="FAD/NAD-binding_dom"/>
</dbReference>
<dbReference type="Gene3D" id="3.50.50.60">
    <property type="entry name" value="FAD/NAD(P)-binding domain"/>
    <property type="match status" value="2"/>
</dbReference>
<dbReference type="GO" id="GO:0046872">
    <property type="term" value="F:metal ion binding"/>
    <property type="evidence" value="ECO:0007669"/>
    <property type="project" value="UniProtKB-KW"/>
</dbReference>
<dbReference type="SUPFAM" id="SSF55424">
    <property type="entry name" value="FAD/NAD-linked reductases, dimerisation (C-terminal) domain"/>
    <property type="match status" value="1"/>
</dbReference>
<evidence type="ECO:0000256" key="8">
    <source>
        <dbReference type="ARBA" id="ARBA00023004"/>
    </source>
</evidence>
<dbReference type="InterPro" id="IPR016156">
    <property type="entry name" value="FAD/NAD-linked_Rdtase_dimer_sf"/>
</dbReference>
<evidence type="ECO:0000256" key="3">
    <source>
        <dbReference type="ARBA" id="ARBA00022630"/>
    </source>
</evidence>
<evidence type="ECO:0000313" key="11">
    <source>
        <dbReference type="EMBL" id="RPB08172.1"/>
    </source>
</evidence>
<sequence length="552" mass="58716">MATVQEYRLKVDNEELKNGQKKEAEVEGIEGAKVVLLKVNDQLRALGPKCTHYGAPLIKGVVAGDGRITCPWHGACFNTSTGDIENAPALDHLASFPVSIKNGSVYITGTEALIKAGRRKPDIACKPVTTAGSESVLIVGGGSGAIGAIEGLREKGFKGGITVLSKETYLPIDRTKLSKALISDAKKVEWRDQAHFSKAGVDFHLGVEVASVDFKAHKIHTKDGGEWSYGKVLFATGGTPKNLPMDGFKELGNIFSLRGLSDVEAINKAVGENKGRKVVVVGTGFIGMEVSKCLAGKGHDLTVIGMEEYPLERVMGAQLGKIFQRQLEEAGVKFKMSASVESAVPSSLDSSKVGYIALKGGEKIEADLVILGIGVAPATEYLKNSGVKLEEDGSVLVDEYFKVKGVEDAYAVGDIATYPYHGPGSDSSTTVRVEHWNVAQNAGRQAALHIATSEKPVHFIPIFWSALGAQLRYCGATPNGFDDVVVKGNQDKYSFAAYFTLGEAVVAVATMQMDPVAMQCAELMRRGMMPGKKDIIGGADVLQVEVPSGVAI</sequence>
<keyword evidence="12" id="KW-1185">Reference proteome</keyword>
<dbReference type="Gene3D" id="3.30.390.30">
    <property type="match status" value="1"/>
</dbReference>
<dbReference type="InterPro" id="IPR036188">
    <property type="entry name" value="FAD/NAD-bd_sf"/>
</dbReference>
<evidence type="ECO:0000256" key="5">
    <source>
        <dbReference type="ARBA" id="ARBA00022723"/>
    </source>
</evidence>
<accession>A0A3N4KFQ0</accession>
<dbReference type="PROSITE" id="PS51296">
    <property type="entry name" value="RIESKE"/>
    <property type="match status" value="1"/>
</dbReference>
<evidence type="ECO:0000256" key="4">
    <source>
        <dbReference type="ARBA" id="ARBA00022714"/>
    </source>
</evidence>
<gene>
    <name evidence="11" type="ORF">P167DRAFT_494515</name>
</gene>
<keyword evidence="9" id="KW-0411">Iron-sulfur</keyword>
<name>A0A3N4KFQ0_9PEZI</name>
<keyword evidence="7" id="KW-0560">Oxidoreductase</keyword>
<reference evidence="11 12" key="1">
    <citation type="journal article" date="2018" name="Nat. Ecol. Evol.">
        <title>Pezizomycetes genomes reveal the molecular basis of ectomycorrhizal truffle lifestyle.</title>
        <authorList>
            <person name="Murat C."/>
            <person name="Payen T."/>
            <person name="Noel B."/>
            <person name="Kuo A."/>
            <person name="Morin E."/>
            <person name="Chen J."/>
            <person name="Kohler A."/>
            <person name="Krizsan K."/>
            <person name="Balestrini R."/>
            <person name="Da Silva C."/>
            <person name="Montanini B."/>
            <person name="Hainaut M."/>
            <person name="Levati E."/>
            <person name="Barry K.W."/>
            <person name="Belfiori B."/>
            <person name="Cichocki N."/>
            <person name="Clum A."/>
            <person name="Dockter R.B."/>
            <person name="Fauchery L."/>
            <person name="Guy J."/>
            <person name="Iotti M."/>
            <person name="Le Tacon F."/>
            <person name="Lindquist E.A."/>
            <person name="Lipzen A."/>
            <person name="Malagnac F."/>
            <person name="Mello A."/>
            <person name="Molinier V."/>
            <person name="Miyauchi S."/>
            <person name="Poulain J."/>
            <person name="Riccioni C."/>
            <person name="Rubini A."/>
            <person name="Sitrit Y."/>
            <person name="Splivallo R."/>
            <person name="Traeger S."/>
            <person name="Wang M."/>
            <person name="Zifcakova L."/>
            <person name="Wipf D."/>
            <person name="Zambonelli A."/>
            <person name="Paolocci F."/>
            <person name="Nowrousian M."/>
            <person name="Ottonello S."/>
            <person name="Baldrian P."/>
            <person name="Spatafora J.W."/>
            <person name="Henrissat B."/>
            <person name="Nagy L.G."/>
            <person name="Aury J.M."/>
            <person name="Wincker P."/>
            <person name="Grigoriev I.V."/>
            <person name="Bonfante P."/>
            <person name="Martin F.M."/>
        </authorList>
    </citation>
    <scope>NUCLEOTIDE SEQUENCE [LARGE SCALE GENOMIC DNA]</scope>
    <source>
        <strain evidence="11 12">CCBAS932</strain>
    </source>
</reference>
<organism evidence="11 12">
    <name type="scientific">Morchella conica CCBAS932</name>
    <dbReference type="NCBI Taxonomy" id="1392247"/>
    <lineage>
        <taxon>Eukaryota</taxon>
        <taxon>Fungi</taxon>
        <taxon>Dikarya</taxon>
        <taxon>Ascomycota</taxon>
        <taxon>Pezizomycotina</taxon>
        <taxon>Pezizomycetes</taxon>
        <taxon>Pezizales</taxon>
        <taxon>Morchellaceae</taxon>
        <taxon>Morchella</taxon>
    </lineage>
</organism>
<keyword evidence="4" id="KW-0001">2Fe-2S</keyword>
<evidence type="ECO:0000256" key="7">
    <source>
        <dbReference type="ARBA" id="ARBA00023002"/>
    </source>
</evidence>
<dbReference type="InterPro" id="IPR050446">
    <property type="entry name" value="FAD-oxidoreductase/Apoptosis"/>
</dbReference>
<dbReference type="Proteomes" id="UP000277580">
    <property type="component" value="Unassembled WGS sequence"/>
</dbReference>
<evidence type="ECO:0000313" key="12">
    <source>
        <dbReference type="Proteomes" id="UP000277580"/>
    </source>
</evidence>
<dbReference type="Gene3D" id="2.102.10.10">
    <property type="entry name" value="Rieske [2Fe-2S] iron-sulphur domain"/>
    <property type="match status" value="1"/>
</dbReference>
<comment type="cofactor">
    <cofactor evidence="1">
        <name>FAD</name>
        <dbReference type="ChEBI" id="CHEBI:57692"/>
    </cofactor>
</comment>
<dbReference type="STRING" id="1392247.A0A3N4KFQ0"/>
<dbReference type="OrthoDB" id="6029at2759"/>
<dbReference type="Pfam" id="PF00355">
    <property type="entry name" value="Rieske"/>
    <property type="match status" value="1"/>
</dbReference>
<dbReference type="GO" id="GO:0051537">
    <property type="term" value="F:2 iron, 2 sulfur cluster binding"/>
    <property type="evidence" value="ECO:0007669"/>
    <property type="project" value="UniProtKB-KW"/>
</dbReference>
<dbReference type="InterPro" id="IPR017941">
    <property type="entry name" value="Rieske_2Fe-2S"/>
</dbReference>
<evidence type="ECO:0000256" key="1">
    <source>
        <dbReference type="ARBA" id="ARBA00001974"/>
    </source>
</evidence>
<dbReference type="PANTHER" id="PTHR43557:SF2">
    <property type="entry name" value="RIESKE DOMAIN-CONTAINING PROTEIN-RELATED"/>
    <property type="match status" value="1"/>
</dbReference>
<dbReference type="GO" id="GO:0005737">
    <property type="term" value="C:cytoplasm"/>
    <property type="evidence" value="ECO:0007669"/>
    <property type="project" value="TreeGrafter"/>
</dbReference>
<dbReference type="InParanoid" id="A0A3N4KFQ0"/>
<dbReference type="SUPFAM" id="SSF51905">
    <property type="entry name" value="FAD/NAD(P)-binding domain"/>
    <property type="match status" value="2"/>
</dbReference>
<comment type="similarity">
    <text evidence="2">Belongs to the FAD-dependent oxidoreductase family.</text>
</comment>
<keyword evidence="5" id="KW-0479">Metal-binding</keyword>
<proteinExistence type="inferred from homology"/>
<dbReference type="GO" id="GO:0016651">
    <property type="term" value="F:oxidoreductase activity, acting on NAD(P)H"/>
    <property type="evidence" value="ECO:0007669"/>
    <property type="project" value="TreeGrafter"/>
</dbReference>
<dbReference type="Pfam" id="PF07992">
    <property type="entry name" value="Pyr_redox_2"/>
    <property type="match status" value="1"/>
</dbReference>
<feature type="domain" description="Rieske" evidence="10">
    <location>
        <begin position="8"/>
        <end position="107"/>
    </location>
</feature>
<dbReference type="PRINTS" id="PR00368">
    <property type="entry name" value="FADPNR"/>
</dbReference>
<protein>
    <submittedName>
        <fullName evidence="11">FAD/NAD(P)-binding domain-containing protein</fullName>
    </submittedName>
</protein>
<evidence type="ECO:0000256" key="9">
    <source>
        <dbReference type="ARBA" id="ARBA00023014"/>
    </source>
</evidence>
<dbReference type="EMBL" id="ML119167">
    <property type="protein sequence ID" value="RPB08172.1"/>
    <property type="molecule type" value="Genomic_DNA"/>
</dbReference>
<dbReference type="InterPro" id="IPR036922">
    <property type="entry name" value="Rieske_2Fe-2S_sf"/>
</dbReference>
<dbReference type="PANTHER" id="PTHR43557">
    <property type="entry name" value="APOPTOSIS-INDUCING FACTOR 1"/>
    <property type="match status" value="1"/>
</dbReference>
<keyword evidence="8" id="KW-0408">Iron</keyword>
<dbReference type="CDD" id="cd03478">
    <property type="entry name" value="Rieske_AIFL_N"/>
    <property type="match status" value="1"/>
</dbReference>
<dbReference type="SUPFAM" id="SSF50022">
    <property type="entry name" value="ISP domain"/>
    <property type="match status" value="1"/>
</dbReference>
<keyword evidence="6" id="KW-0274">FAD</keyword>
<dbReference type="AlphaFoldDB" id="A0A3N4KFQ0"/>
<keyword evidence="3" id="KW-0285">Flavoprotein</keyword>
<dbReference type="PRINTS" id="PR00411">
    <property type="entry name" value="PNDRDTASEI"/>
</dbReference>
<evidence type="ECO:0000259" key="10">
    <source>
        <dbReference type="PROSITE" id="PS51296"/>
    </source>
</evidence>
<evidence type="ECO:0000256" key="2">
    <source>
        <dbReference type="ARBA" id="ARBA00006442"/>
    </source>
</evidence>
<evidence type="ECO:0000256" key="6">
    <source>
        <dbReference type="ARBA" id="ARBA00022827"/>
    </source>
</evidence>